<dbReference type="Pfam" id="PF00313">
    <property type="entry name" value="CSD"/>
    <property type="match status" value="1"/>
</dbReference>
<dbReference type="EMBL" id="JAUSVK010000001">
    <property type="protein sequence ID" value="MDQ0391740.1"/>
    <property type="molecule type" value="Genomic_DNA"/>
</dbReference>
<dbReference type="Gene3D" id="2.40.50.140">
    <property type="entry name" value="Nucleic acid-binding proteins"/>
    <property type="match status" value="1"/>
</dbReference>
<dbReference type="PANTHER" id="PTHR11544">
    <property type="entry name" value="COLD SHOCK DOMAIN CONTAINING PROTEINS"/>
    <property type="match status" value="1"/>
</dbReference>
<evidence type="ECO:0000256" key="1">
    <source>
        <dbReference type="RuleBase" id="RU000408"/>
    </source>
</evidence>
<evidence type="ECO:0000259" key="2">
    <source>
        <dbReference type="PROSITE" id="PS51857"/>
    </source>
</evidence>
<proteinExistence type="predicted"/>
<dbReference type="PROSITE" id="PS51857">
    <property type="entry name" value="CSD_2"/>
    <property type="match status" value="1"/>
</dbReference>
<name>A0ABU0FCG3_9HYPH</name>
<dbReference type="InterPro" id="IPR019844">
    <property type="entry name" value="CSD_CS"/>
</dbReference>
<dbReference type="InterPro" id="IPR012340">
    <property type="entry name" value="NA-bd_OB-fold"/>
</dbReference>
<dbReference type="InterPro" id="IPR011129">
    <property type="entry name" value="CSD"/>
</dbReference>
<protein>
    <submittedName>
        <fullName evidence="3">Cold shock CspA family protein</fullName>
    </submittedName>
</protein>
<reference evidence="3 4" key="1">
    <citation type="submission" date="2023-07" db="EMBL/GenBank/DDBJ databases">
        <title>Genomic Encyclopedia of Type Strains, Phase IV (KMG-IV): sequencing the most valuable type-strain genomes for metagenomic binning, comparative biology and taxonomic classification.</title>
        <authorList>
            <person name="Goeker M."/>
        </authorList>
    </citation>
    <scope>NUCLEOTIDE SEQUENCE [LARGE SCALE GENOMIC DNA]</scope>
    <source>
        <strain evidence="3 4">DSM 5896</strain>
    </source>
</reference>
<organism evidence="3 4">
    <name type="scientific">Labrys monachus</name>
    <dbReference type="NCBI Taxonomy" id="217067"/>
    <lineage>
        <taxon>Bacteria</taxon>
        <taxon>Pseudomonadati</taxon>
        <taxon>Pseudomonadota</taxon>
        <taxon>Alphaproteobacteria</taxon>
        <taxon>Hyphomicrobiales</taxon>
        <taxon>Xanthobacteraceae</taxon>
        <taxon>Labrys</taxon>
    </lineage>
</organism>
<dbReference type="Proteomes" id="UP001237448">
    <property type="component" value="Unassembled WGS sequence"/>
</dbReference>
<accession>A0ABU0FCG3</accession>
<dbReference type="InterPro" id="IPR050181">
    <property type="entry name" value="Cold_shock_domain"/>
</dbReference>
<dbReference type="SMART" id="SM00357">
    <property type="entry name" value="CSP"/>
    <property type="match status" value="1"/>
</dbReference>
<dbReference type="InterPro" id="IPR002059">
    <property type="entry name" value="CSP_DNA-bd"/>
</dbReference>
<sequence>MFCPVNSVVAGAIDGPVKNYPGKIASCTWPFFGRDFVFGHVKWIRLQAPGRDWEHKMAQSGTVKFFNAQKGYGFITPDDGGRDIFVHVTAVESSGLGTLIEGQKISFDVEPDKKGKGPKAVNLIKA</sequence>
<dbReference type="CDD" id="cd04458">
    <property type="entry name" value="CSP_CDS"/>
    <property type="match status" value="1"/>
</dbReference>
<dbReference type="PRINTS" id="PR00050">
    <property type="entry name" value="COLDSHOCK"/>
</dbReference>
<dbReference type="PROSITE" id="PS00352">
    <property type="entry name" value="CSD_1"/>
    <property type="match status" value="1"/>
</dbReference>
<dbReference type="SUPFAM" id="SSF50249">
    <property type="entry name" value="Nucleic acid-binding proteins"/>
    <property type="match status" value="1"/>
</dbReference>
<comment type="caution">
    <text evidence="3">The sequence shown here is derived from an EMBL/GenBank/DDBJ whole genome shotgun (WGS) entry which is preliminary data.</text>
</comment>
<gene>
    <name evidence="3" type="ORF">J3R73_001532</name>
</gene>
<evidence type="ECO:0000313" key="3">
    <source>
        <dbReference type="EMBL" id="MDQ0391740.1"/>
    </source>
</evidence>
<evidence type="ECO:0000313" key="4">
    <source>
        <dbReference type="Proteomes" id="UP001237448"/>
    </source>
</evidence>
<feature type="domain" description="CSD" evidence="2">
    <location>
        <begin position="58"/>
        <end position="125"/>
    </location>
</feature>
<keyword evidence="4" id="KW-1185">Reference proteome</keyword>
<comment type="subcellular location">
    <subcellularLocation>
        <location evidence="1">Cytoplasm</location>
    </subcellularLocation>
</comment>